<proteinExistence type="predicted"/>
<reference evidence="1 2" key="1">
    <citation type="submission" date="2023-01" db="EMBL/GenBank/DDBJ databases">
        <authorList>
            <person name="Kreplak J."/>
        </authorList>
    </citation>
    <scope>NUCLEOTIDE SEQUENCE [LARGE SCALE GENOMIC DNA]</scope>
</reference>
<dbReference type="AlphaFoldDB" id="A0AAV1AM25"/>
<keyword evidence="2" id="KW-1185">Reference proteome</keyword>
<accession>A0AAV1AM25</accession>
<organism evidence="1 2">
    <name type="scientific">Vicia faba</name>
    <name type="common">Broad bean</name>
    <name type="synonym">Faba vulgaris</name>
    <dbReference type="NCBI Taxonomy" id="3906"/>
    <lineage>
        <taxon>Eukaryota</taxon>
        <taxon>Viridiplantae</taxon>
        <taxon>Streptophyta</taxon>
        <taxon>Embryophyta</taxon>
        <taxon>Tracheophyta</taxon>
        <taxon>Spermatophyta</taxon>
        <taxon>Magnoliopsida</taxon>
        <taxon>eudicotyledons</taxon>
        <taxon>Gunneridae</taxon>
        <taxon>Pentapetalae</taxon>
        <taxon>rosids</taxon>
        <taxon>fabids</taxon>
        <taxon>Fabales</taxon>
        <taxon>Fabaceae</taxon>
        <taxon>Papilionoideae</taxon>
        <taxon>50 kb inversion clade</taxon>
        <taxon>NPAAA clade</taxon>
        <taxon>Hologalegina</taxon>
        <taxon>IRL clade</taxon>
        <taxon>Fabeae</taxon>
        <taxon>Vicia</taxon>
    </lineage>
</organism>
<protein>
    <submittedName>
        <fullName evidence="1">Uncharacterized protein</fullName>
    </submittedName>
</protein>
<gene>
    <name evidence="1" type="ORF">VFH_IV139840</name>
</gene>
<name>A0AAV1AM25_VICFA</name>
<dbReference type="Proteomes" id="UP001157006">
    <property type="component" value="Chromosome 4"/>
</dbReference>
<evidence type="ECO:0000313" key="2">
    <source>
        <dbReference type="Proteomes" id="UP001157006"/>
    </source>
</evidence>
<evidence type="ECO:0000313" key="1">
    <source>
        <dbReference type="EMBL" id="CAI8609572.1"/>
    </source>
</evidence>
<sequence length="113" mass="12843">MLNKDRVVTLKLLKCEIHLLSSENIICRTTFTLDQCGDRPFPIPFFFLAIPDCKTVAPVLSIFSSSHNLAFVSLQQDQTFFSEFVMNRSPNVLDMPMIHAMISGALLIPFIFF</sequence>
<dbReference type="EMBL" id="OX451739">
    <property type="protein sequence ID" value="CAI8609572.1"/>
    <property type="molecule type" value="Genomic_DNA"/>
</dbReference>